<keyword evidence="5" id="KW-0804">Transcription</keyword>
<evidence type="ECO:0000313" key="10">
    <source>
        <dbReference type="Proteomes" id="UP000613512"/>
    </source>
</evidence>
<evidence type="ECO:0000313" key="9">
    <source>
        <dbReference type="EMBL" id="GGA90320.1"/>
    </source>
</evidence>
<evidence type="ECO:0000256" key="6">
    <source>
        <dbReference type="PROSITE-ProRule" id="PRU00339"/>
    </source>
</evidence>
<dbReference type="EMBL" id="BMEY01000026">
    <property type="protein sequence ID" value="GGA90320.1"/>
    <property type="molecule type" value="Genomic_DNA"/>
</dbReference>
<dbReference type="Gene3D" id="1.25.40.10">
    <property type="entry name" value="Tetratricopeptide repeat domain"/>
    <property type="match status" value="1"/>
</dbReference>
<reference evidence="9" key="1">
    <citation type="journal article" date="2014" name="Int. J. Syst. Evol. Microbiol.">
        <title>Complete genome sequence of Corynebacterium casei LMG S-19264T (=DSM 44701T), isolated from a smear-ripened cheese.</title>
        <authorList>
            <consortium name="US DOE Joint Genome Institute (JGI-PGF)"/>
            <person name="Walter F."/>
            <person name="Albersmeier A."/>
            <person name="Kalinowski J."/>
            <person name="Ruckert C."/>
        </authorList>
    </citation>
    <scope>NUCLEOTIDE SEQUENCE</scope>
    <source>
        <strain evidence="9">CGMCC 1.12408</strain>
    </source>
</reference>
<sequence>MQKQIMNWKNKEGLIDESAWLTQGIQLYRKLLQEYPENPTYKIELANLLVKSGTDQKLVDMNLMNAEKLFKEVLEIFPNHIESLYRLGHIHYELGRHQKSVRYFEKINKEELSNTKLIRTHLSLSKAYYYLADDGKAYENFERANQLDKENDFSTEIKEAKALITQNGEFRTIAHYPDGTSELMTFETSQDFNNEVDSNQGKLDLVEFRATFTGPADTLVFPRREAEILRYILERKTPVTIDDIARKVWEEKKNNPNPKTVKSYISNINQKLRRCIGVEENPIISKRGQGYIWNSINVIVTTRIQ</sequence>
<dbReference type="InterPro" id="IPR011990">
    <property type="entry name" value="TPR-like_helical_dom_sf"/>
</dbReference>
<dbReference type="Gene3D" id="1.10.10.10">
    <property type="entry name" value="Winged helix-like DNA-binding domain superfamily/Winged helix DNA-binding domain"/>
    <property type="match status" value="1"/>
</dbReference>
<dbReference type="InterPro" id="IPR019734">
    <property type="entry name" value="TPR_rpt"/>
</dbReference>
<dbReference type="Pfam" id="PF13181">
    <property type="entry name" value="TPR_8"/>
    <property type="match status" value="1"/>
</dbReference>
<dbReference type="InterPro" id="IPR036388">
    <property type="entry name" value="WH-like_DNA-bd_sf"/>
</dbReference>
<feature type="domain" description="OmpR/PhoB-type" evidence="8">
    <location>
        <begin position="193"/>
        <end position="295"/>
    </location>
</feature>
<dbReference type="InterPro" id="IPR051012">
    <property type="entry name" value="CellSynth/LPSAsmb/PSIAsmb"/>
</dbReference>
<comment type="caution">
    <text evidence="9">The sequence shown here is derived from an EMBL/GenBank/DDBJ whole genome shotgun (WGS) entry which is preliminary data.</text>
</comment>
<feature type="repeat" description="TPR" evidence="6">
    <location>
        <begin position="81"/>
        <end position="114"/>
    </location>
</feature>
<dbReference type="AlphaFoldDB" id="A0A916SBQ4"/>
<dbReference type="SUPFAM" id="SSF48452">
    <property type="entry name" value="TPR-like"/>
    <property type="match status" value="1"/>
</dbReference>
<dbReference type="Proteomes" id="UP000613512">
    <property type="component" value="Unassembled WGS sequence"/>
</dbReference>
<dbReference type="SMART" id="SM00028">
    <property type="entry name" value="TPR"/>
    <property type="match status" value="2"/>
</dbReference>
<dbReference type="InterPro" id="IPR016032">
    <property type="entry name" value="Sig_transdc_resp-reg_C-effctor"/>
</dbReference>
<feature type="repeat" description="TPR" evidence="6">
    <location>
        <begin position="118"/>
        <end position="151"/>
    </location>
</feature>
<keyword evidence="3" id="KW-0805">Transcription regulation</keyword>
<dbReference type="PANTHER" id="PTHR45586:SF1">
    <property type="entry name" value="LIPOPOLYSACCHARIDE ASSEMBLY PROTEIN B"/>
    <property type="match status" value="1"/>
</dbReference>
<feature type="DNA-binding region" description="OmpR/PhoB-type" evidence="7">
    <location>
        <begin position="193"/>
        <end position="295"/>
    </location>
</feature>
<dbReference type="SUPFAM" id="SSF46894">
    <property type="entry name" value="C-terminal effector domain of the bipartite response regulators"/>
    <property type="match status" value="1"/>
</dbReference>
<accession>A0A916SBQ4</accession>
<proteinExistence type="predicted"/>
<evidence type="ECO:0000256" key="7">
    <source>
        <dbReference type="PROSITE-ProRule" id="PRU01091"/>
    </source>
</evidence>
<dbReference type="RefSeq" id="WP_188386078.1">
    <property type="nucleotide sequence ID" value="NZ_BMEY01000026.1"/>
</dbReference>
<name>A0A916SBQ4_9BACI</name>
<evidence type="ECO:0000256" key="1">
    <source>
        <dbReference type="ARBA" id="ARBA00022737"/>
    </source>
</evidence>
<evidence type="ECO:0000259" key="8">
    <source>
        <dbReference type="PROSITE" id="PS51755"/>
    </source>
</evidence>
<dbReference type="PANTHER" id="PTHR45586">
    <property type="entry name" value="TPR REPEAT-CONTAINING PROTEIN PA4667"/>
    <property type="match status" value="1"/>
</dbReference>
<keyword evidence="1" id="KW-0677">Repeat</keyword>
<keyword evidence="10" id="KW-1185">Reference proteome</keyword>
<evidence type="ECO:0000256" key="4">
    <source>
        <dbReference type="ARBA" id="ARBA00023125"/>
    </source>
</evidence>
<dbReference type="InterPro" id="IPR001867">
    <property type="entry name" value="OmpR/PhoB-type_DNA-bd"/>
</dbReference>
<gene>
    <name evidence="9" type="ORF">GCM10008025_36110</name>
</gene>
<dbReference type="PROSITE" id="PS50005">
    <property type="entry name" value="TPR"/>
    <property type="match status" value="2"/>
</dbReference>
<dbReference type="GO" id="GO:0003677">
    <property type="term" value="F:DNA binding"/>
    <property type="evidence" value="ECO:0007669"/>
    <property type="project" value="UniProtKB-UniRule"/>
</dbReference>
<reference evidence="9" key="2">
    <citation type="submission" date="2020-09" db="EMBL/GenBank/DDBJ databases">
        <authorList>
            <person name="Sun Q."/>
            <person name="Zhou Y."/>
        </authorList>
    </citation>
    <scope>NUCLEOTIDE SEQUENCE</scope>
    <source>
        <strain evidence="9">CGMCC 1.12408</strain>
    </source>
</reference>
<keyword evidence="4 7" id="KW-0238">DNA-binding</keyword>
<evidence type="ECO:0000256" key="2">
    <source>
        <dbReference type="ARBA" id="ARBA00022803"/>
    </source>
</evidence>
<dbReference type="GO" id="GO:0000160">
    <property type="term" value="P:phosphorelay signal transduction system"/>
    <property type="evidence" value="ECO:0007669"/>
    <property type="project" value="InterPro"/>
</dbReference>
<dbReference type="SMART" id="SM00862">
    <property type="entry name" value="Trans_reg_C"/>
    <property type="match status" value="1"/>
</dbReference>
<protein>
    <recommendedName>
        <fullName evidence="8">OmpR/PhoB-type domain-containing protein</fullName>
    </recommendedName>
</protein>
<dbReference type="Pfam" id="PF00486">
    <property type="entry name" value="Trans_reg_C"/>
    <property type="match status" value="1"/>
</dbReference>
<evidence type="ECO:0000256" key="5">
    <source>
        <dbReference type="ARBA" id="ARBA00023163"/>
    </source>
</evidence>
<keyword evidence="2 6" id="KW-0802">TPR repeat</keyword>
<dbReference type="PROSITE" id="PS51755">
    <property type="entry name" value="OMPR_PHOB"/>
    <property type="match status" value="1"/>
</dbReference>
<organism evidence="9 10">
    <name type="scientific">Ornithinibacillus halotolerans</name>
    <dbReference type="NCBI Taxonomy" id="1274357"/>
    <lineage>
        <taxon>Bacteria</taxon>
        <taxon>Bacillati</taxon>
        <taxon>Bacillota</taxon>
        <taxon>Bacilli</taxon>
        <taxon>Bacillales</taxon>
        <taxon>Bacillaceae</taxon>
        <taxon>Ornithinibacillus</taxon>
    </lineage>
</organism>
<dbReference type="GO" id="GO:0006355">
    <property type="term" value="P:regulation of DNA-templated transcription"/>
    <property type="evidence" value="ECO:0007669"/>
    <property type="project" value="InterPro"/>
</dbReference>
<evidence type="ECO:0000256" key="3">
    <source>
        <dbReference type="ARBA" id="ARBA00023015"/>
    </source>
</evidence>